<dbReference type="InterPro" id="IPR051532">
    <property type="entry name" value="Ester_Hydrolysis_Enzymes"/>
</dbReference>
<keyword evidence="3" id="KW-1185">Reference proteome</keyword>
<dbReference type="SUPFAM" id="SSF52266">
    <property type="entry name" value="SGNH hydrolase"/>
    <property type="match status" value="1"/>
</dbReference>
<dbReference type="PANTHER" id="PTHR30383:SF5">
    <property type="entry name" value="SGNH HYDROLASE-TYPE ESTERASE DOMAIN-CONTAINING PROTEIN"/>
    <property type="match status" value="1"/>
</dbReference>
<dbReference type="InterPro" id="IPR013830">
    <property type="entry name" value="SGNH_hydro"/>
</dbReference>
<reference evidence="2 3" key="1">
    <citation type="submission" date="2020-03" db="EMBL/GenBank/DDBJ databases">
        <title>Genomic Encyclopedia of Type Strains, Phase IV (KMG-IV): sequencing the most valuable type-strain genomes for metagenomic binning, comparative biology and taxonomic classification.</title>
        <authorList>
            <person name="Goeker M."/>
        </authorList>
    </citation>
    <scope>NUCLEOTIDE SEQUENCE [LARGE SCALE GENOMIC DNA]</scope>
    <source>
        <strain evidence="2 3">DSM 5718</strain>
    </source>
</reference>
<organism evidence="2 3">
    <name type="scientific">Thermonema lapsum</name>
    <dbReference type="NCBI Taxonomy" id="28195"/>
    <lineage>
        <taxon>Bacteria</taxon>
        <taxon>Pseudomonadati</taxon>
        <taxon>Bacteroidota</taxon>
        <taxon>Cytophagia</taxon>
        <taxon>Cytophagales</taxon>
        <taxon>Thermonemataceae</taxon>
        <taxon>Thermonema</taxon>
    </lineage>
</organism>
<dbReference type="Gene3D" id="3.40.50.1110">
    <property type="entry name" value="SGNH hydrolase"/>
    <property type="match status" value="1"/>
</dbReference>
<dbReference type="InterPro" id="IPR036514">
    <property type="entry name" value="SGNH_hydro_sf"/>
</dbReference>
<dbReference type="RefSeq" id="WP_166920887.1">
    <property type="nucleotide sequence ID" value="NZ_JAASRN010000007.1"/>
</dbReference>
<name>A0A846MU01_9BACT</name>
<evidence type="ECO:0000313" key="3">
    <source>
        <dbReference type="Proteomes" id="UP000537126"/>
    </source>
</evidence>
<dbReference type="EMBL" id="JAASRN010000007">
    <property type="protein sequence ID" value="NIK74780.1"/>
    <property type="molecule type" value="Genomic_DNA"/>
</dbReference>
<dbReference type="GO" id="GO:0004622">
    <property type="term" value="F:phosphatidylcholine lysophospholipase activity"/>
    <property type="evidence" value="ECO:0007669"/>
    <property type="project" value="TreeGrafter"/>
</dbReference>
<dbReference type="Pfam" id="PF13472">
    <property type="entry name" value="Lipase_GDSL_2"/>
    <property type="match status" value="1"/>
</dbReference>
<proteinExistence type="predicted"/>
<evidence type="ECO:0000313" key="2">
    <source>
        <dbReference type="EMBL" id="NIK74780.1"/>
    </source>
</evidence>
<gene>
    <name evidence="2" type="ORF">FHS56_002313</name>
</gene>
<comment type="caution">
    <text evidence="2">The sequence shown here is derived from an EMBL/GenBank/DDBJ whole genome shotgun (WGS) entry which is preliminary data.</text>
</comment>
<dbReference type="PANTHER" id="PTHR30383">
    <property type="entry name" value="THIOESTERASE 1/PROTEASE 1/LYSOPHOSPHOLIPASE L1"/>
    <property type="match status" value="1"/>
</dbReference>
<accession>A0A846MU01</accession>
<feature type="domain" description="SGNH hydrolase-type esterase" evidence="1">
    <location>
        <begin position="77"/>
        <end position="249"/>
    </location>
</feature>
<dbReference type="AlphaFoldDB" id="A0A846MU01"/>
<protein>
    <submittedName>
        <fullName evidence="2">Lysophospholipase L1-like esterase</fullName>
    </submittedName>
</protein>
<evidence type="ECO:0000259" key="1">
    <source>
        <dbReference type="Pfam" id="PF13472"/>
    </source>
</evidence>
<dbReference type="Proteomes" id="UP000537126">
    <property type="component" value="Unassembled WGS sequence"/>
</dbReference>
<sequence>MARISIYTIIVIWCLLFYPVGCSPDKTGAGKQNGSSATESPQWQAFHPYGSFAPDSLHGINRALRKMIAGDSVRIVCWGNSITYGFRPSSPNQAFLPYPQELQRLWQKRYRNPFIEVINLGHPGWRSEQALAHIDEVLQMQPAVCFVHFGINDAVSNYPFSEYAHYLESIARKLQQAGIEVVFLTPTPILQYAPERVNAYAQQLPAWCAQRGFACIDVHAAFRARMQREGLPINKVLPDGIHPDAPYYRWVADAIMAWWVSLPLPIR</sequence>